<feature type="binding site" evidence="15">
    <location>
        <position position="1140"/>
    </location>
    <ligand>
        <name>ATP</name>
        <dbReference type="ChEBI" id="CHEBI:30616"/>
    </ligand>
</feature>
<comment type="caution">
    <text evidence="22">The sequence shown here is derived from an EMBL/GenBank/DDBJ whole genome shotgun (WGS) entry which is preliminary data.</text>
</comment>
<dbReference type="Gene3D" id="3.40.1110.10">
    <property type="entry name" value="Calcium-transporting ATPase, cytoplasmic domain N"/>
    <property type="match status" value="2"/>
</dbReference>
<dbReference type="GO" id="GO:0005802">
    <property type="term" value="C:trans-Golgi network"/>
    <property type="evidence" value="ECO:0007669"/>
    <property type="project" value="TreeGrafter"/>
</dbReference>
<dbReference type="InterPro" id="IPR032630">
    <property type="entry name" value="P_typ_ATPase_c"/>
</dbReference>
<evidence type="ECO:0000256" key="15">
    <source>
        <dbReference type="PIRSR" id="PIRSR606539-2"/>
    </source>
</evidence>
<feature type="domain" description="P-type ATPase N-terminal" evidence="20">
    <location>
        <begin position="232"/>
        <end position="290"/>
    </location>
</feature>
<comment type="similarity">
    <text evidence="3 17">Belongs to the cation transport ATPase (P-type) (TC 3.A.3) family. Type IV subfamily.</text>
</comment>
<feature type="transmembrane region" description="Helical" evidence="17">
    <location>
        <begin position="584"/>
        <end position="602"/>
    </location>
</feature>
<dbReference type="FunFam" id="3.40.50.1000:FF:000172">
    <property type="entry name" value="Phospholipid-transporting ATPase"/>
    <property type="match status" value="1"/>
</dbReference>
<evidence type="ECO:0000256" key="2">
    <source>
        <dbReference type="ARBA" id="ARBA00004308"/>
    </source>
</evidence>
<feature type="region of interest" description="Disordered" evidence="18">
    <location>
        <begin position="1"/>
        <end position="56"/>
    </location>
</feature>
<keyword evidence="7 15" id="KW-0067">ATP-binding</keyword>
<feature type="binding site" evidence="15">
    <location>
        <position position="911"/>
    </location>
    <ligand>
        <name>ATP</name>
        <dbReference type="ChEBI" id="CHEBI:30616"/>
    </ligand>
</feature>
<feature type="binding site" evidence="15">
    <location>
        <position position="842"/>
    </location>
    <ligand>
        <name>ATP</name>
        <dbReference type="ChEBI" id="CHEBI:30616"/>
    </ligand>
</feature>
<evidence type="ECO:0000256" key="17">
    <source>
        <dbReference type="RuleBase" id="RU362033"/>
    </source>
</evidence>
<name>A0A9P7MQT3_9HYPO</name>
<feature type="binding site" evidence="16">
    <location>
        <position position="1260"/>
    </location>
    <ligand>
        <name>Mg(2+)</name>
        <dbReference type="ChEBI" id="CHEBI:18420"/>
    </ligand>
</feature>
<feature type="transmembrane region" description="Helical" evidence="17">
    <location>
        <begin position="534"/>
        <end position="557"/>
    </location>
</feature>
<dbReference type="GO" id="GO:0005886">
    <property type="term" value="C:plasma membrane"/>
    <property type="evidence" value="ECO:0007669"/>
    <property type="project" value="TreeGrafter"/>
</dbReference>
<dbReference type="Pfam" id="PF16209">
    <property type="entry name" value="PhoLip_ATPase_N"/>
    <property type="match status" value="1"/>
</dbReference>
<comment type="cofactor">
    <cofactor evidence="16">
        <name>Mg(2+)</name>
        <dbReference type="ChEBI" id="CHEBI:18420"/>
    </cofactor>
</comment>
<dbReference type="Pfam" id="PF16212">
    <property type="entry name" value="PhoLip_ATPase_C"/>
    <property type="match status" value="1"/>
</dbReference>
<dbReference type="Pfam" id="PF00702">
    <property type="entry name" value="Hydrolase"/>
    <property type="match status" value="1"/>
</dbReference>
<evidence type="ECO:0000256" key="18">
    <source>
        <dbReference type="SAM" id="MobiDB-lite"/>
    </source>
</evidence>
<dbReference type="SFLD" id="SFLDF00027">
    <property type="entry name" value="p-type_atpase"/>
    <property type="match status" value="1"/>
</dbReference>
<evidence type="ECO:0000313" key="23">
    <source>
        <dbReference type="Proteomes" id="UP000784919"/>
    </source>
</evidence>
<feature type="binding site" evidence="15">
    <location>
        <position position="1141"/>
    </location>
    <ligand>
        <name>ATP</name>
        <dbReference type="ChEBI" id="CHEBI:30616"/>
    </ligand>
</feature>
<dbReference type="OrthoDB" id="377733at2759"/>
<keyword evidence="9 17" id="KW-1278">Translocase</keyword>
<keyword evidence="10 17" id="KW-1133">Transmembrane helix</keyword>
<feature type="domain" description="P-type ATPase A" evidence="19">
    <location>
        <begin position="378"/>
        <end position="464"/>
    </location>
</feature>
<keyword evidence="8 16" id="KW-0460">Magnesium</keyword>
<feature type="binding site" evidence="16">
    <location>
        <position position="649"/>
    </location>
    <ligand>
        <name>Mg(2+)</name>
        <dbReference type="ChEBI" id="CHEBI:18420"/>
    </ligand>
</feature>
<dbReference type="SFLD" id="SFLDG00002">
    <property type="entry name" value="C1.7:_P-type_atpase_like"/>
    <property type="match status" value="1"/>
</dbReference>
<dbReference type="Pfam" id="PF13246">
    <property type="entry name" value="Cation_ATPase"/>
    <property type="match status" value="1"/>
</dbReference>
<feature type="binding site" evidence="15">
    <location>
        <position position="1263"/>
    </location>
    <ligand>
        <name>ATP</name>
        <dbReference type="ChEBI" id="CHEBI:30616"/>
    </ligand>
</feature>
<evidence type="ECO:0000256" key="14">
    <source>
        <dbReference type="PIRSR" id="PIRSR606539-1"/>
    </source>
</evidence>
<dbReference type="NCBIfam" id="TIGR01494">
    <property type="entry name" value="ATPase_P-type"/>
    <property type="match status" value="1"/>
</dbReference>
<evidence type="ECO:0000256" key="1">
    <source>
        <dbReference type="ARBA" id="ARBA00004141"/>
    </source>
</evidence>
<evidence type="ECO:0000256" key="6">
    <source>
        <dbReference type="ARBA" id="ARBA00022741"/>
    </source>
</evidence>
<dbReference type="GO" id="GO:0005524">
    <property type="term" value="F:ATP binding"/>
    <property type="evidence" value="ECO:0007669"/>
    <property type="project" value="UniProtKB-UniRule"/>
</dbReference>
<evidence type="ECO:0000256" key="9">
    <source>
        <dbReference type="ARBA" id="ARBA00022967"/>
    </source>
</evidence>
<feature type="region of interest" description="Disordered" evidence="18">
    <location>
        <begin position="688"/>
        <end position="729"/>
    </location>
</feature>
<dbReference type="PROSITE" id="PS00154">
    <property type="entry name" value="ATPASE_E1_E2"/>
    <property type="match status" value="1"/>
</dbReference>
<keyword evidence="11 17" id="KW-0472">Membrane</keyword>
<feature type="binding site" evidence="15">
    <location>
        <position position="651"/>
    </location>
    <ligand>
        <name>ATP</name>
        <dbReference type="ChEBI" id="CHEBI:30616"/>
    </ligand>
</feature>
<comment type="catalytic activity">
    <reaction evidence="12 17">
        <text>ATP + H2O + phospholipidSide 1 = ADP + phosphate + phospholipidSide 2.</text>
        <dbReference type="EC" id="7.6.2.1"/>
    </reaction>
</comment>
<feature type="active site" description="4-aspartylphosphate intermediate" evidence="14">
    <location>
        <position position="649"/>
    </location>
</feature>
<protein>
    <recommendedName>
        <fullName evidence="17">Phospholipid-transporting ATPase</fullName>
        <ecNumber evidence="17">7.6.2.1</ecNumber>
    </recommendedName>
</protein>
<evidence type="ECO:0000259" key="20">
    <source>
        <dbReference type="Pfam" id="PF16209"/>
    </source>
</evidence>
<dbReference type="InterPro" id="IPR023214">
    <property type="entry name" value="HAD_sf"/>
</dbReference>
<dbReference type="InterPro" id="IPR018303">
    <property type="entry name" value="ATPase_P-typ_P_site"/>
</dbReference>
<dbReference type="InterPro" id="IPR008250">
    <property type="entry name" value="ATPase_P-typ_transduc_dom_A_sf"/>
</dbReference>
<keyword evidence="5 16" id="KW-0479">Metal-binding</keyword>
<evidence type="ECO:0000256" key="7">
    <source>
        <dbReference type="ARBA" id="ARBA00022840"/>
    </source>
</evidence>
<dbReference type="Proteomes" id="UP000784919">
    <property type="component" value="Unassembled WGS sequence"/>
</dbReference>
<dbReference type="InterPro" id="IPR032631">
    <property type="entry name" value="P-type_ATPase_N"/>
</dbReference>
<evidence type="ECO:0000256" key="16">
    <source>
        <dbReference type="PIRSR" id="PIRSR606539-3"/>
    </source>
</evidence>
<dbReference type="SUPFAM" id="SSF56784">
    <property type="entry name" value="HAD-like"/>
    <property type="match status" value="1"/>
</dbReference>
<evidence type="ECO:0000256" key="5">
    <source>
        <dbReference type="ARBA" id="ARBA00022723"/>
    </source>
</evidence>
<proteinExistence type="inferred from homology"/>
<reference evidence="22" key="1">
    <citation type="journal article" date="2020" name="bioRxiv">
        <title>Whole genome comparisons of ergot fungi reveals the divergence and evolution of species within the genus Claviceps are the result of varying mechanisms driving genome evolution and host range expansion.</title>
        <authorList>
            <person name="Wyka S.A."/>
            <person name="Mondo S.J."/>
            <person name="Liu M."/>
            <person name="Dettman J."/>
            <person name="Nalam V."/>
            <person name="Broders K.D."/>
        </authorList>
    </citation>
    <scope>NUCLEOTIDE SEQUENCE</scope>
    <source>
        <strain evidence="22">CCC 1102</strain>
    </source>
</reference>
<feature type="binding site" evidence="15">
    <location>
        <position position="650"/>
    </location>
    <ligand>
        <name>ATP</name>
        <dbReference type="ChEBI" id="CHEBI:30616"/>
    </ligand>
</feature>
<dbReference type="InterPro" id="IPR036412">
    <property type="entry name" value="HAD-like_sf"/>
</dbReference>
<organism evidence="22 23">
    <name type="scientific">Claviceps arundinis</name>
    <dbReference type="NCBI Taxonomy" id="1623583"/>
    <lineage>
        <taxon>Eukaryota</taxon>
        <taxon>Fungi</taxon>
        <taxon>Dikarya</taxon>
        <taxon>Ascomycota</taxon>
        <taxon>Pezizomycotina</taxon>
        <taxon>Sordariomycetes</taxon>
        <taxon>Hypocreomycetidae</taxon>
        <taxon>Hypocreales</taxon>
        <taxon>Clavicipitaceae</taxon>
        <taxon>Claviceps</taxon>
    </lineage>
</organism>
<feature type="transmembrane region" description="Helical" evidence="17">
    <location>
        <begin position="1463"/>
        <end position="1488"/>
    </location>
</feature>
<feature type="binding site" evidence="16">
    <location>
        <position position="651"/>
    </location>
    <ligand>
        <name>Mg(2+)</name>
        <dbReference type="ChEBI" id="CHEBI:18420"/>
    </ligand>
</feature>
<dbReference type="PRINTS" id="PR00119">
    <property type="entry name" value="CATATPASE"/>
</dbReference>
<keyword evidence="4 17" id="KW-0812">Transmembrane</keyword>
<feature type="binding site" evidence="15">
    <location>
        <position position="649"/>
    </location>
    <ligand>
        <name>ATP</name>
        <dbReference type="ChEBI" id="CHEBI:30616"/>
    </ligand>
</feature>
<evidence type="ECO:0000256" key="10">
    <source>
        <dbReference type="ARBA" id="ARBA00022989"/>
    </source>
</evidence>
<evidence type="ECO:0000313" key="22">
    <source>
        <dbReference type="EMBL" id="KAG5964404.1"/>
    </source>
</evidence>
<comment type="catalytic activity">
    <reaction evidence="13">
        <text>a 1,2-diacyl-sn-glycero-3-phosphoethanolamine(out) + ATP + H2O = a 1,2-diacyl-sn-glycero-3-phosphoethanolamine(in) + ADP + phosphate + H(+)</text>
        <dbReference type="Rhea" id="RHEA:66132"/>
        <dbReference type="ChEBI" id="CHEBI:15377"/>
        <dbReference type="ChEBI" id="CHEBI:15378"/>
        <dbReference type="ChEBI" id="CHEBI:30616"/>
        <dbReference type="ChEBI" id="CHEBI:43474"/>
        <dbReference type="ChEBI" id="CHEBI:64612"/>
        <dbReference type="ChEBI" id="CHEBI:456216"/>
    </reaction>
    <physiologicalReaction direction="left-to-right" evidence="13">
        <dbReference type="Rhea" id="RHEA:66133"/>
    </physiologicalReaction>
</comment>
<evidence type="ECO:0000256" key="12">
    <source>
        <dbReference type="ARBA" id="ARBA00034036"/>
    </source>
</evidence>
<feature type="compositionally biased region" description="Polar residues" evidence="18">
    <location>
        <begin position="718"/>
        <end position="727"/>
    </location>
</feature>
<feature type="transmembrane region" description="Helical" evidence="17">
    <location>
        <begin position="1350"/>
        <end position="1370"/>
    </location>
</feature>
<dbReference type="SUPFAM" id="SSF81660">
    <property type="entry name" value="Metal cation-transporting ATPase, ATP-binding domain N"/>
    <property type="match status" value="1"/>
</dbReference>
<dbReference type="Pfam" id="PF00122">
    <property type="entry name" value="E1-E2_ATPase"/>
    <property type="match status" value="1"/>
</dbReference>
<dbReference type="GO" id="GO:0006892">
    <property type="term" value="P:post-Golgi vesicle-mediated transport"/>
    <property type="evidence" value="ECO:0007669"/>
    <property type="project" value="TreeGrafter"/>
</dbReference>
<dbReference type="InterPro" id="IPR006539">
    <property type="entry name" value="P-type_ATPase_IV"/>
</dbReference>
<feature type="binding site" evidence="15">
    <location>
        <position position="1060"/>
    </location>
    <ligand>
        <name>ATP</name>
        <dbReference type="ChEBI" id="CHEBI:30616"/>
    </ligand>
</feature>
<dbReference type="PANTHER" id="PTHR24092">
    <property type="entry name" value="PROBABLE PHOSPHOLIPID-TRANSPORTING ATPASE"/>
    <property type="match status" value="1"/>
</dbReference>
<feature type="transmembrane region" description="Helical" evidence="17">
    <location>
        <begin position="1508"/>
        <end position="1528"/>
    </location>
</feature>
<feature type="binding site" evidence="15">
    <location>
        <position position="1239"/>
    </location>
    <ligand>
        <name>ATP</name>
        <dbReference type="ChEBI" id="CHEBI:30616"/>
    </ligand>
</feature>
<evidence type="ECO:0000256" key="4">
    <source>
        <dbReference type="ARBA" id="ARBA00022692"/>
    </source>
</evidence>
<feature type="binding site" evidence="15">
    <location>
        <position position="1233"/>
    </location>
    <ligand>
        <name>ATP</name>
        <dbReference type="ChEBI" id="CHEBI:30616"/>
    </ligand>
</feature>
<dbReference type="Gene3D" id="3.40.50.1000">
    <property type="entry name" value="HAD superfamily/HAD-like"/>
    <property type="match status" value="2"/>
</dbReference>
<dbReference type="GO" id="GO:0140326">
    <property type="term" value="F:ATPase-coupled intramembrane lipid transporter activity"/>
    <property type="evidence" value="ECO:0007669"/>
    <property type="project" value="UniProtKB-EC"/>
</dbReference>
<feature type="transmembrane region" description="Helical" evidence="17">
    <location>
        <begin position="1432"/>
        <end position="1451"/>
    </location>
</feature>
<dbReference type="GO" id="GO:0016887">
    <property type="term" value="F:ATP hydrolysis activity"/>
    <property type="evidence" value="ECO:0007669"/>
    <property type="project" value="InterPro"/>
</dbReference>
<dbReference type="InterPro" id="IPR023299">
    <property type="entry name" value="ATPase_P-typ_cyto_dom_N"/>
</dbReference>
<dbReference type="NCBIfam" id="TIGR01652">
    <property type="entry name" value="ATPase-Plipid"/>
    <property type="match status" value="2"/>
</dbReference>
<dbReference type="GO" id="GO:0032456">
    <property type="term" value="P:endocytic recycling"/>
    <property type="evidence" value="ECO:0007669"/>
    <property type="project" value="TreeGrafter"/>
</dbReference>
<evidence type="ECO:0000256" key="13">
    <source>
        <dbReference type="ARBA" id="ARBA00049128"/>
    </source>
</evidence>
<feature type="binding site" evidence="16">
    <location>
        <position position="1264"/>
    </location>
    <ligand>
        <name>Mg(2+)</name>
        <dbReference type="ChEBI" id="CHEBI:18420"/>
    </ligand>
</feature>
<evidence type="ECO:0000256" key="11">
    <source>
        <dbReference type="ARBA" id="ARBA00023136"/>
    </source>
</evidence>
<feature type="binding site" evidence="15">
    <location>
        <position position="1264"/>
    </location>
    <ligand>
        <name>ATP</name>
        <dbReference type="ChEBI" id="CHEBI:30616"/>
    </ligand>
</feature>
<comment type="subcellular location">
    <subcellularLocation>
        <location evidence="2">Endomembrane system</location>
    </subcellularLocation>
    <subcellularLocation>
        <location evidence="1 17">Membrane</location>
        <topology evidence="1 17">Multi-pass membrane protein</topology>
    </subcellularLocation>
</comment>
<dbReference type="InterPro" id="IPR044492">
    <property type="entry name" value="P_typ_ATPase_HD_dom"/>
</dbReference>
<feature type="binding site" evidence="15">
    <location>
        <position position="888"/>
    </location>
    <ligand>
        <name>ATP</name>
        <dbReference type="ChEBI" id="CHEBI:30616"/>
    </ligand>
</feature>
<dbReference type="InterPro" id="IPR059000">
    <property type="entry name" value="ATPase_P-type_domA"/>
</dbReference>
<feature type="transmembrane region" description="Helical" evidence="17">
    <location>
        <begin position="1401"/>
        <end position="1420"/>
    </location>
</feature>
<dbReference type="PANTHER" id="PTHR24092:SF174">
    <property type="entry name" value="PHOSPHOLIPID-TRANSPORTING ATPASE DNF3-RELATED"/>
    <property type="match status" value="1"/>
</dbReference>
<dbReference type="Gene3D" id="2.70.150.10">
    <property type="entry name" value="Calcium-transporting ATPase, cytoplasmic transduction domain A"/>
    <property type="match status" value="1"/>
</dbReference>
<dbReference type="InterPro" id="IPR023298">
    <property type="entry name" value="ATPase_P-typ_TM_dom_sf"/>
</dbReference>
<dbReference type="GO" id="GO:0000287">
    <property type="term" value="F:magnesium ion binding"/>
    <property type="evidence" value="ECO:0007669"/>
    <property type="project" value="UniProtKB-UniRule"/>
</dbReference>
<dbReference type="SUPFAM" id="SSF81653">
    <property type="entry name" value="Calcium ATPase, transduction domain A"/>
    <property type="match status" value="1"/>
</dbReference>
<evidence type="ECO:0000256" key="8">
    <source>
        <dbReference type="ARBA" id="ARBA00022842"/>
    </source>
</evidence>
<evidence type="ECO:0000259" key="21">
    <source>
        <dbReference type="Pfam" id="PF16212"/>
    </source>
</evidence>
<dbReference type="EC" id="7.6.2.1" evidence="17"/>
<feature type="region of interest" description="Disordered" evidence="18">
    <location>
        <begin position="328"/>
        <end position="377"/>
    </location>
</feature>
<dbReference type="InterPro" id="IPR001757">
    <property type="entry name" value="P_typ_ATPase"/>
</dbReference>
<feature type="binding site" evidence="15">
    <location>
        <position position="1142"/>
    </location>
    <ligand>
        <name>ATP</name>
        <dbReference type="ChEBI" id="CHEBI:30616"/>
    </ligand>
</feature>
<evidence type="ECO:0000259" key="19">
    <source>
        <dbReference type="Pfam" id="PF00122"/>
    </source>
</evidence>
<dbReference type="SFLD" id="SFLDS00003">
    <property type="entry name" value="Haloacid_Dehalogenase"/>
    <property type="match status" value="1"/>
</dbReference>
<keyword evidence="6 15" id="KW-0547">Nucleotide-binding</keyword>
<dbReference type="EMBL" id="SRPS01000171">
    <property type="protein sequence ID" value="KAG5964404.1"/>
    <property type="molecule type" value="Genomic_DNA"/>
</dbReference>
<sequence>MAPARPSSPDGGSSSTWRRRHNDDNYRSSLPGPLSPVTGAEEQRAHHASQHMPTRHSFEAAGGIARSSYPRSSIRRSLALETTRALGHDNHVLFPIQSRDPATEMETCSGGAADGSTQRASSQADIFTRPAHAASSSPFTPPVHGDKATKQLRDTIRKLRPGRNKGRAGKGVSRHVSWKQDLKSRLAAVYQKLIIEGVLRRKPLPRSRDGRHIPLDLSQDEDDGLTDLIDERSKKPYVSNFIRSSRYTVYDFVPKQLLFQFSKLGNFYFLVMGILQVTPGLSTVGRWTTVVPLSIFVAFSMAKEGFDDYRRYQLDKAENRSVTWVLRRGPGYDHKPSPSGASSTEKRPSVVQSKHVADIESGSQSAGSISYAGHTKPEDWKETQWQNVKVGDIVRLRRNDGVPADMVLLHATGPNGVAYLETMALDGETNLKSKQACPLLAERCTTIAGMRSTQATVVSEDPNIDLYSYDGRVTVADETVPLSLNNIVYRGSILRNTAEAVGIVVNSGEECKIRMNANKNVTAKKPAMHSIINTMILFQIIIVLMLAAGFTIGYHLWKRRIQDNSFYLVPADGLFSASVPFREVFFGYLIMFNTLIPLSLYISMEIIKLGQLVLLHDVAMYDPVSDTPMVANTTTILENLGQVTHVFSDKTGTLTENVMRFRKMSVAGVACLHDMDVQRDEQLKRSKIEASIMGRLDRRSRGRSRRPRHENKDGAPSQAASASTWPTNDGKLAVDVADAGILDETSESEEAEQYVHATLLPRPTLSRMGSVASVSHWKSSVRPNEEPEVKTEDMLDYMRRKPNTVFSRKAKHLLLAMALCHTCLPEKQDDGELSFQAASPDELALVEAARDMGWLVTDRAGQTMTLQTKDEHGVLQIEVYQVLDVIEFSSKRKRMSVIVRMPDGRICVFCKGADNVVLSRLRLSHLAEQKFMDISRRASVRKTFEQDKARTRMSMASVRDTTLPRSSLALTRPRESIDRLHDLRRSLVVATAAGRQSTASTPRGSLDMLRQLDASSKLPSRTTAFDTVDERIDEHLASDEAGVFEKCFQHVDDFASEGLRTLLYAYRYLDEETYSSWKALYRAAETSLSNRQELVEAAGERIEQNFELAGATAIEDKLQEGVPETMDKLRRANIKVWMLTGDKRETAINIGHSARVCKPFSELYILDRHSESQHAGHLLESLTTTLNDVGRGMVPHSVLVVDGQTLSTIDADTQLSLLFYDLVLRVDSVICCRASPSQKANLVRAIRRLVPHSMTLAIGDGANDIGMIQASHVGLGISGREGLQASRIADYAIAQFRFLQPLLFVHGRWNYLRTGKYVLATFWKEILFFLAQAHFQRFNGYSGTSLFESWSLTVFNSLFTSLPVILLGIFEKDLAAGTLLAVPELYASFGPRGRGFGLVQYAGWMVMGVLGSFVIYYFTWGDFGAALGTQDTSLYAMGALCFTVGVIFINVKLLILELHHKTVITFTGFFVSVTGWFLWCLFLSGMYPLKAGKDIVRNAFLHNFGRQLSWWATLLLALAALIVMDLVVQSVRRVYWPTDQDLMQRVEKDEQARRALFEGFAGDGVAGGLACGEDIEMQDIEVGDFGADKSRGGERA</sequence>
<dbReference type="GO" id="GO:0045332">
    <property type="term" value="P:phospholipid translocation"/>
    <property type="evidence" value="ECO:0007669"/>
    <property type="project" value="TreeGrafter"/>
</dbReference>
<dbReference type="SUPFAM" id="SSF81665">
    <property type="entry name" value="Calcium ATPase, transmembrane domain M"/>
    <property type="match status" value="1"/>
</dbReference>
<gene>
    <name evidence="22" type="ORF">E4U56_002287</name>
</gene>
<feature type="domain" description="P-type ATPase C-terminal" evidence="21">
    <location>
        <begin position="1287"/>
        <end position="1538"/>
    </location>
</feature>
<accession>A0A9P7MQT3</accession>
<feature type="compositionally biased region" description="Basic residues" evidence="18">
    <location>
        <begin position="698"/>
        <end position="709"/>
    </location>
</feature>
<evidence type="ECO:0000256" key="3">
    <source>
        <dbReference type="ARBA" id="ARBA00008109"/>
    </source>
</evidence>